<keyword evidence="2" id="KW-1185">Reference proteome</keyword>
<proteinExistence type="predicted"/>
<evidence type="ECO:0000313" key="2">
    <source>
        <dbReference type="Proteomes" id="UP000070529"/>
    </source>
</evidence>
<dbReference type="InterPro" id="IPR027417">
    <property type="entry name" value="P-loop_NTPase"/>
</dbReference>
<dbReference type="AlphaFoldDB" id="A0A135I8T8"/>
<organism evidence="1 2">
    <name type="scientific">Enterovibrio coralii</name>
    <dbReference type="NCBI Taxonomy" id="294935"/>
    <lineage>
        <taxon>Bacteria</taxon>
        <taxon>Pseudomonadati</taxon>
        <taxon>Pseudomonadota</taxon>
        <taxon>Gammaproteobacteria</taxon>
        <taxon>Vibrionales</taxon>
        <taxon>Vibrionaceae</taxon>
        <taxon>Enterovibrio</taxon>
    </lineage>
</organism>
<comment type="caution">
    <text evidence="1">The sequence shown here is derived from an EMBL/GenBank/DDBJ whole genome shotgun (WGS) entry which is preliminary data.</text>
</comment>
<dbReference type="InterPro" id="IPR027597">
    <property type="entry name" value="HprK-rel_B"/>
</dbReference>
<sequence length="363" mass="40265">MNAFSVSDVTQHLTEGTVLLDDTLTLALPDLTITVKTNSSTLLAELQTYFANWVTAETCKNNIDILAIESPEPELPITWQDWQREPGKEGRKDAWFDLQGGRLIRKVRTGMVFLQSQGTRIAAGPCEANPNQVINFINNQYMTALQQGDWLICHAAALTNGEQAIAFAGFSGGGKSTSMLHLLSEPGLAFLSNDRLFLKAGKGQVIARGVPKLPRINPGTIVNNSHLFSLLTDDAHNHYLSMDKDALWQLEEKYDTDIEACFGKNKISNQGSLSHFIVLKWSHKDTSPTRIERVKIADKLELLDAIMKPSGPFYQRKDGSFLTDVEKPNPELYLNLLQDIEVIEVSGGVDFKALSAFCLTLTR</sequence>
<dbReference type="Proteomes" id="UP000070529">
    <property type="component" value="Unassembled WGS sequence"/>
</dbReference>
<dbReference type="STRING" id="294935.ATN88_20495"/>
<evidence type="ECO:0000313" key="1">
    <source>
        <dbReference type="EMBL" id="KXF81872.1"/>
    </source>
</evidence>
<gene>
    <name evidence="1" type="ORF">ATN88_20495</name>
</gene>
<name>A0A135I8T8_9GAMM</name>
<reference evidence="1 2" key="1">
    <citation type="submission" date="2015-11" db="EMBL/GenBank/DDBJ databases">
        <title>Genomic Taxonomy of the Vibrionaceae.</title>
        <authorList>
            <person name="Gomez-Gil B."/>
            <person name="Enciso-Ibarra J."/>
        </authorList>
    </citation>
    <scope>NUCLEOTIDE SEQUENCE [LARGE SCALE GENOMIC DNA]</scope>
    <source>
        <strain evidence="1 2">CAIM 912</strain>
    </source>
</reference>
<dbReference type="OrthoDB" id="5443147at2"/>
<dbReference type="RefSeq" id="WP_067415485.1">
    <property type="nucleotide sequence ID" value="NZ_LNTY01000033.1"/>
</dbReference>
<dbReference type="EMBL" id="LNTY01000033">
    <property type="protein sequence ID" value="KXF81872.1"/>
    <property type="molecule type" value="Genomic_DNA"/>
</dbReference>
<dbReference type="NCBIfam" id="TIGR04355">
    <property type="entry name" value="HprK_rel_B"/>
    <property type="match status" value="1"/>
</dbReference>
<dbReference type="SUPFAM" id="SSF53795">
    <property type="entry name" value="PEP carboxykinase-like"/>
    <property type="match status" value="1"/>
</dbReference>
<protein>
    <recommendedName>
        <fullName evidence="3">HprK-related kinase B</fullName>
    </recommendedName>
</protein>
<evidence type="ECO:0008006" key="3">
    <source>
        <dbReference type="Google" id="ProtNLM"/>
    </source>
</evidence>
<dbReference type="Gene3D" id="3.40.50.300">
    <property type="entry name" value="P-loop containing nucleotide triphosphate hydrolases"/>
    <property type="match status" value="1"/>
</dbReference>
<accession>A0A135I8T8</accession>